<organism evidence="9 10">
    <name type="scientific">Geranomyces variabilis</name>
    <dbReference type="NCBI Taxonomy" id="109894"/>
    <lineage>
        <taxon>Eukaryota</taxon>
        <taxon>Fungi</taxon>
        <taxon>Fungi incertae sedis</taxon>
        <taxon>Chytridiomycota</taxon>
        <taxon>Chytridiomycota incertae sedis</taxon>
        <taxon>Chytridiomycetes</taxon>
        <taxon>Spizellomycetales</taxon>
        <taxon>Powellomycetaceae</taxon>
        <taxon>Geranomyces</taxon>
    </lineage>
</organism>
<dbReference type="Proteomes" id="UP001212152">
    <property type="component" value="Unassembled WGS sequence"/>
</dbReference>
<dbReference type="FunFam" id="1.10.579.10:FF:000003">
    <property type="entry name" value="Deoxyribodipyrimidine photo-lyase"/>
    <property type="match status" value="1"/>
</dbReference>
<comment type="cofactor">
    <cofactor evidence="6">
        <name>FAD</name>
        <dbReference type="ChEBI" id="CHEBI:57692"/>
    </cofactor>
    <text evidence="6">Binds 1 FAD per subunit.</text>
</comment>
<evidence type="ECO:0000256" key="3">
    <source>
        <dbReference type="ARBA" id="ARBA00022630"/>
    </source>
</evidence>
<dbReference type="SUPFAM" id="SSF52425">
    <property type="entry name" value="Cryptochrome/photolyase, N-terminal domain"/>
    <property type="match status" value="1"/>
</dbReference>
<dbReference type="InterPro" id="IPR036155">
    <property type="entry name" value="Crypto/Photolyase_N_sf"/>
</dbReference>
<feature type="site" description="Electron transfer via tryptophanyl radical" evidence="7">
    <location>
        <position position="381"/>
    </location>
</feature>
<dbReference type="Pfam" id="PF03441">
    <property type="entry name" value="FAD_binding_7"/>
    <property type="match status" value="1"/>
</dbReference>
<evidence type="ECO:0000256" key="1">
    <source>
        <dbReference type="ARBA" id="ARBA00001932"/>
    </source>
</evidence>
<dbReference type="PRINTS" id="PR00147">
    <property type="entry name" value="DNAPHOTLYASE"/>
</dbReference>
<feature type="binding site" evidence="6">
    <location>
        <position position="295"/>
    </location>
    <ligand>
        <name>FAD</name>
        <dbReference type="ChEBI" id="CHEBI:57692"/>
    </ligand>
</feature>
<comment type="similarity">
    <text evidence="2">Belongs to the DNA photolyase class-1 family.</text>
</comment>
<dbReference type="Gene3D" id="1.10.579.10">
    <property type="entry name" value="DNA Cyclobutane Dipyrimidine Photolyase, subunit A, domain 3"/>
    <property type="match status" value="1"/>
</dbReference>
<dbReference type="Gene3D" id="3.40.50.620">
    <property type="entry name" value="HUPs"/>
    <property type="match status" value="1"/>
</dbReference>
<comment type="caution">
    <text evidence="9">The sequence shown here is derived from an EMBL/GenBank/DDBJ whole genome shotgun (WGS) entry which is preliminary data.</text>
</comment>
<dbReference type="SUPFAM" id="SSF48173">
    <property type="entry name" value="Cryptochrome/photolyase FAD-binding domain"/>
    <property type="match status" value="1"/>
</dbReference>
<dbReference type="GO" id="GO:0006950">
    <property type="term" value="P:response to stress"/>
    <property type="evidence" value="ECO:0007669"/>
    <property type="project" value="UniProtKB-ARBA"/>
</dbReference>
<protein>
    <recommendedName>
        <fullName evidence="8">Photolyase/cryptochrome alpha/beta domain-containing protein</fullName>
    </recommendedName>
</protein>
<keyword evidence="3 6" id="KW-0285">Flavoprotein</keyword>
<feature type="site" description="Electron transfer via tryptophanyl radical" evidence="7">
    <location>
        <position position="457"/>
    </location>
</feature>
<proteinExistence type="inferred from homology"/>
<evidence type="ECO:0000256" key="2">
    <source>
        <dbReference type="ARBA" id="ARBA00005862"/>
    </source>
</evidence>
<dbReference type="PROSITE" id="PS51645">
    <property type="entry name" value="PHR_CRY_ALPHA_BETA"/>
    <property type="match status" value="1"/>
</dbReference>
<evidence type="ECO:0000259" key="8">
    <source>
        <dbReference type="PROSITE" id="PS51645"/>
    </source>
</evidence>
<sequence length="547" mass="60569">MTAPSLIALKRAPSPTNDGTAVKRPRTVAAVAGLASAAAAALFSSLGPAAGTSLVWFKADLRIKDNPALSAATAAAAATSRPVIALFLVNVGEWLGHDMAPIRADFLLRNLACLKKSLAALNIRLIVRNIEENGLDSSETVAEVARAVDARTVYWNREFEVDERKRDKKTETILKAAGVEVAHFQDQCVMDPGSVLTKEGKPYKVFTKFKYTWITLVVRNRVHAQFPPAPVANSVELPAAATAYADAHSDCPTKLDTGLQLDEAKAKAAREMFPAGEDEAHARLTHFLTDKARKYDSARDLPASDGTSSLSPYLSSGIITSRQCISAALKANNNKMEGGTEGLSKWISEVIWRDFYRHILVEFPRVSKNRAFKSETENIPWLYDDEAFAAWSEGRTGYPFVDAGMRQLNSLGWMHNRLRMVTAMFLAKNLFLDWKMGERYFMRHLIDGDLANNNGGWQWCAGTGVDCAPYFRIFNPLSQSTKCDPKGDYIRRWVPELAKLKGKAIHDPYGELPKAEFLKLGYPAPIVDHKFARDRFLTAFKLAVKKL</sequence>
<accession>A0AAD5XKS7</accession>
<feature type="binding site" evidence="6">
    <location>
        <begin position="307"/>
        <end position="311"/>
    </location>
    <ligand>
        <name>FAD</name>
        <dbReference type="ChEBI" id="CHEBI:57692"/>
    </ligand>
</feature>
<dbReference type="GO" id="GO:0009416">
    <property type="term" value="P:response to light stimulus"/>
    <property type="evidence" value="ECO:0007669"/>
    <property type="project" value="TreeGrafter"/>
</dbReference>
<keyword evidence="4 6" id="KW-0274">FAD</keyword>
<dbReference type="InterPro" id="IPR005101">
    <property type="entry name" value="Cryptochr/Photolyase_FAD-bd"/>
</dbReference>
<keyword evidence="5" id="KW-0157">Chromophore</keyword>
<dbReference type="InterPro" id="IPR002081">
    <property type="entry name" value="Cryptochrome/DNA_photolyase_1"/>
</dbReference>
<dbReference type="PANTHER" id="PTHR11455">
    <property type="entry name" value="CRYPTOCHROME"/>
    <property type="match status" value="1"/>
</dbReference>
<dbReference type="Gene3D" id="1.25.40.80">
    <property type="match status" value="1"/>
</dbReference>
<dbReference type="GO" id="GO:0006139">
    <property type="term" value="P:nucleobase-containing compound metabolic process"/>
    <property type="evidence" value="ECO:0007669"/>
    <property type="project" value="UniProtKB-ARBA"/>
</dbReference>
<evidence type="ECO:0000256" key="5">
    <source>
        <dbReference type="ARBA" id="ARBA00022991"/>
    </source>
</evidence>
<dbReference type="InterPro" id="IPR014729">
    <property type="entry name" value="Rossmann-like_a/b/a_fold"/>
</dbReference>
<feature type="binding site" evidence="6">
    <location>
        <begin position="447"/>
        <end position="449"/>
    </location>
    <ligand>
        <name>FAD</name>
        <dbReference type="ChEBI" id="CHEBI:57692"/>
    </ligand>
</feature>
<dbReference type="GO" id="GO:0003904">
    <property type="term" value="F:deoxyribodipyrimidine photo-lyase activity"/>
    <property type="evidence" value="ECO:0007669"/>
    <property type="project" value="TreeGrafter"/>
</dbReference>
<feature type="site" description="Electron transfer via tryptophanyl radical" evidence="7">
    <location>
        <position position="434"/>
    </location>
</feature>
<dbReference type="InterPro" id="IPR006050">
    <property type="entry name" value="DNA_photolyase_N"/>
</dbReference>
<feature type="binding site" evidence="6">
    <location>
        <begin position="349"/>
        <end position="356"/>
    </location>
    <ligand>
        <name>FAD</name>
        <dbReference type="ChEBI" id="CHEBI:57692"/>
    </ligand>
</feature>
<feature type="binding site" evidence="6">
    <location>
        <position position="346"/>
    </location>
    <ligand>
        <name>FAD</name>
        <dbReference type="ChEBI" id="CHEBI:57692"/>
    </ligand>
</feature>
<dbReference type="EMBL" id="JADGJQ010000049">
    <property type="protein sequence ID" value="KAJ3175679.1"/>
    <property type="molecule type" value="Genomic_DNA"/>
</dbReference>
<dbReference type="GO" id="GO:0003677">
    <property type="term" value="F:DNA binding"/>
    <property type="evidence" value="ECO:0007669"/>
    <property type="project" value="TreeGrafter"/>
</dbReference>
<dbReference type="PANTHER" id="PTHR11455:SF9">
    <property type="entry name" value="CRYPTOCHROME CIRCADIAN CLOCK 5 ISOFORM X1"/>
    <property type="match status" value="1"/>
</dbReference>
<evidence type="ECO:0000256" key="4">
    <source>
        <dbReference type="ARBA" id="ARBA00022827"/>
    </source>
</evidence>
<dbReference type="Pfam" id="PF00875">
    <property type="entry name" value="DNA_photolyase"/>
    <property type="match status" value="1"/>
</dbReference>
<dbReference type="InterPro" id="IPR036134">
    <property type="entry name" value="Crypto/Photolyase_FAD-like_sf"/>
</dbReference>
<dbReference type="AlphaFoldDB" id="A0AAD5XKS7"/>
<reference evidence="9" key="1">
    <citation type="submission" date="2020-05" db="EMBL/GenBank/DDBJ databases">
        <title>Phylogenomic resolution of chytrid fungi.</title>
        <authorList>
            <person name="Stajich J.E."/>
            <person name="Amses K."/>
            <person name="Simmons R."/>
            <person name="Seto K."/>
            <person name="Myers J."/>
            <person name="Bonds A."/>
            <person name="Quandt C.A."/>
            <person name="Barry K."/>
            <person name="Liu P."/>
            <person name="Grigoriev I."/>
            <person name="Longcore J.E."/>
            <person name="James T.Y."/>
        </authorList>
    </citation>
    <scope>NUCLEOTIDE SEQUENCE</scope>
    <source>
        <strain evidence="9">JEL0379</strain>
    </source>
</reference>
<gene>
    <name evidence="9" type="ORF">HDU87_005820</name>
</gene>
<evidence type="ECO:0000313" key="9">
    <source>
        <dbReference type="EMBL" id="KAJ3175679.1"/>
    </source>
</evidence>
<keyword evidence="10" id="KW-1185">Reference proteome</keyword>
<evidence type="ECO:0000256" key="7">
    <source>
        <dbReference type="PIRSR" id="PIRSR602081-2"/>
    </source>
</evidence>
<comment type="cofactor">
    <cofactor evidence="1">
        <name>(6R)-5,10-methylene-5,6,7,8-tetrahydrofolate</name>
        <dbReference type="ChEBI" id="CHEBI:15636"/>
    </cofactor>
</comment>
<evidence type="ECO:0000313" key="10">
    <source>
        <dbReference type="Proteomes" id="UP001212152"/>
    </source>
</evidence>
<name>A0AAD5XKS7_9FUNG</name>
<feature type="domain" description="Photolyase/cryptochrome alpha/beta" evidence="8">
    <location>
        <begin position="51"/>
        <end position="189"/>
    </location>
</feature>
<evidence type="ECO:0000256" key="6">
    <source>
        <dbReference type="PIRSR" id="PIRSR602081-1"/>
    </source>
</evidence>
<dbReference type="GO" id="GO:0071949">
    <property type="term" value="F:FAD binding"/>
    <property type="evidence" value="ECO:0007669"/>
    <property type="project" value="TreeGrafter"/>
</dbReference>